<evidence type="ECO:0000313" key="3">
    <source>
        <dbReference type="EMBL" id="SCY73652.1"/>
    </source>
</evidence>
<evidence type="ECO:0000256" key="1">
    <source>
        <dbReference type="PROSITE-ProRule" id="PRU00409"/>
    </source>
</evidence>
<organism evidence="3 4">
    <name type="scientific">Desulfoluna spongiiphila</name>
    <dbReference type="NCBI Taxonomy" id="419481"/>
    <lineage>
        <taxon>Bacteria</taxon>
        <taxon>Pseudomonadati</taxon>
        <taxon>Thermodesulfobacteriota</taxon>
        <taxon>Desulfobacteria</taxon>
        <taxon>Desulfobacterales</taxon>
        <taxon>Desulfolunaceae</taxon>
        <taxon>Desulfoluna</taxon>
    </lineage>
</organism>
<dbReference type="Gene3D" id="3.30.470.20">
    <property type="entry name" value="ATP-grasp fold, B domain"/>
    <property type="match status" value="1"/>
</dbReference>
<dbReference type="Proteomes" id="UP000198870">
    <property type="component" value="Unassembled WGS sequence"/>
</dbReference>
<dbReference type="PROSITE" id="PS50975">
    <property type="entry name" value="ATP_GRASP"/>
    <property type="match status" value="1"/>
</dbReference>
<dbReference type="EMBL" id="FMUX01000019">
    <property type="protein sequence ID" value="SCY73652.1"/>
    <property type="molecule type" value="Genomic_DNA"/>
</dbReference>
<dbReference type="PROSITE" id="PS51257">
    <property type="entry name" value="PROKAR_LIPOPROTEIN"/>
    <property type="match status" value="1"/>
</dbReference>
<dbReference type="PROSITE" id="PS00867">
    <property type="entry name" value="CPSASE_2"/>
    <property type="match status" value="1"/>
</dbReference>
<dbReference type="GO" id="GO:0005524">
    <property type="term" value="F:ATP binding"/>
    <property type="evidence" value="ECO:0007669"/>
    <property type="project" value="UniProtKB-UniRule"/>
</dbReference>
<evidence type="ECO:0000313" key="4">
    <source>
        <dbReference type="Proteomes" id="UP000198870"/>
    </source>
</evidence>
<keyword evidence="4" id="KW-1185">Reference proteome</keyword>
<sequence>MRAYSIANYNVTAIGCKEDVGIYSKYGDIYVIDSLDSIINIILNKLYGNELIHITSDVILNYLIDHYPELFEKYNFFPKLKDAIVFRDKLNTAKFAQILNVPCPETFRFDDLAYCSKFKFPLIGKWNKTVGKTIFKTVIIDSYEVLEKTKDLPGFSNLIFQQYIFGECESDISYGGYWINGVEQVGIVVQQSRQYAGLASKVEEISNEPANVVRRYANKLLKAMDYSGFVEVECRVDDKTGVVYLIEVNPRACGWIKVLMKNFSHKVLCTNTDSIKVNERRKWINIVRDVRALLYGLKRSPHQFNVSDIFIDYTGHGVKDIFEITDIKPFFMQLKKIMNR</sequence>
<reference evidence="3 4" key="1">
    <citation type="submission" date="2016-10" db="EMBL/GenBank/DDBJ databases">
        <authorList>
            <person name="de Groot N.N."/>
        </authorList>
    </citation>
    <scope>NUCLEOTIDE SEQUENCE [LARGE SCALE GENOMIC DNA]</scope>
    <source>
        <strain evidence="3 4">AA1</strain>
    </source>
</reference>
<keyword evidence="1" id="KW-0067">ATP-binding</keyword>
<proteinExistence type="predicted"/>
<dbReference type="InterPro" id="IPR011761">
    <property type="entry name" value="ATP-grasp"/>
</dbReference>
<dbReference type="InterPro" id="IPR005479">
    <property type="entry name" value="CPAse_ATP-bd"/>
</dbReference>
<gene>
    <name evidence="3" type="ORF">SAMN05216233_1198</name>
</gene>
<dbReference type="SUPFAM" id="SSF56059">
    <property type="entry name" value="Glutathione synthetase ATP-binding domain-like"/>
    <property type="match status" value="1"/>
</dbReference>
<keyword evidence="1" id="KW-0547">Nucleotide-binding</keyword>
<accession>A0A1G5IC27</accession>
<evidence type="ECO:0000259" key="2">
    <source>
        <dbReference type="PROSITE" id="PS50975"/>
    </source>
</evidence>
<protein>
    <recommendedName>
        <fullName evidence="2">ATP-grasp domain-containing protein</fullName>
    </recommendedName>
</protein>
<name>A0A1G5IC27_9BACT</name>
<dbReference type="AlphaFoldDB" id="A0A1G5IC27"/>
<dbReference type="STRING" id="419481.SAMN05216233_1198"/>
<feature type="domain" description="ATP-grasp" evidence="2">
    <location>
        <begin position="93"/>
        <end position="288"/>
    </location>
</feature>
<dbReference type="GO" id="GO:0046872">
    <property type="term" value="F:metal ion binding"/>
    <property type="evidence" value="ECO:0007669"/>
    <property type="project" value="InterPro"/>
</dbReference>